<dbReference type="SUPFAM" id="SSF53335">
    <property type="entry name" value="S-adenosyl-L-methionine-dependent methyltransferases"/>
    <property type="match status" value="1"/>
</dbReference>
<dbReference type="PANTHER" id="PTHR42912">
    <property type="entry name" value="METHYLTRANSFERASE"/>
    <property type="match status" value="1"/>
</dbReference>
<organism evidence="2 3">
    <name type="scientific">Terrabacter lapilli</name>
    <dbReference type="NCBI Taxonomy" id="436231"/>
    <lineage>
        <taxon>Bacteria</taxon>
        <taxon>Bacillati</taxon>
        <taxon>Actinomycetota</taxon>
        <taxon>Actinomycetes</taxon>
        <taxon>Micrococcales</taxon>
        <taxon>Intrasporangiaceae</taxon>
        <taxon>Terrabacter</taxon>
    </lineage>
</organism>
<sequence length="252" mass="27707">MTFEVAAGAYDRFMGRYSRPLASRFADWSGVEPPGRAIDVGCGTGALTRVLVDRLGVEHVSAVDPSQSFVAALRRDWPGLDVQVGQAERLPYPDDLFDHALAQLVVHFMTDPVAGLREMGRVTRPGGTVSACVWDLGGDDNPLSLFWQAARELDPEADDESWFPGAHEGELAQLFDRAGLGQIEDSSLTVSVRHDSFEEWWVPYTLGVGPPGVYVASLDNLSRVRLRDRCRELVPPAPFDLDVTAWTVRARA</sequence>
<proteinExistence type="predicted"/>
<evidence type="ECO:0000313" key="3">
    <source>
        <dbReference type="Proteomes" id="UP001500013"/>
    </source>
</evidence>
<dbReference type="InterPro" id="IPR029063">
    <property type="entry name" value="SAM-dependent_MTases_sf"/>
</dbReference>
<name>A0ABN2SS25_9MICO</name>
<dbReference type="Gene3D" id="3.40.50.150">
    <property type="entry name" value="Vaccinia Virus protein VP39"/>
    <property type="match status" value="1"/>
</dbReference>
<dbReference type="InterPro" id="IPR050508">
    <property type="entry name" value="Methyltransf_Superfamily"/>
</dbReference>
<dbReference type="GO" id="GO:0032259">
    <property type="term" value="P:methylation"/>
    <property type="evidence" value="ECO:0007669"/>
    <property type="project" value="UniProtKB-KW"/>
</dbReference>
<dbReference type="InterPro" id="IPR013216">
    <property type="entry name" value="Methyltransf_11"/>
</dbReference>
<keyword evidence="3" id="KW-1185">Reference proteome</keyword>
<evidence type="ECO:0000259" key="1">
    <source>
        <dbReference type="Pfam" id="PF08241"/>
    </source>
</evidence>
<dbReference type="Pfam" id="PF08241">
    <property type="entry name" value="Methyltransf_11"/>
    <property type="match status" value="1"/>
</dbReference>
<keyword evidence="2" id="KW-0808">Transferase</keyword>
<keyword evidence="2" id="KW-0489">Methyltransferase</keyword>
<evidence type="ECO:0000313" key="2">
    <source>
        <dbReference type="EMBL" id="GAA1991573.1"/>
    </source>
</evidence>
<dbReference type="Proteomes" id="UP001500013">
    <property type="component" value="Unassembled WGS sequence"/>
</dbReference>
<protein>
    <submittedName>
        <fullName evidence="2">Class I SAM-dependent methyltransferase</fullName>
    </submittedName>
</protein>
<reference evidence="2 3" key="1">
    <citation type="journal article" date="2019" name="Int. J. Syst. Evol. Microbiol.">
        <title>The Global Catalogue of Microorganisms (GCM) 10K type strain sequencing project: providing services to taxonomists for standard genome sequencing and annotation.</title>
        <authorList>
            <consortium name="The Broad Institute Genomics Platform"/>
            <consortium name="The Broad Institute Genome Sequencing Center for Infectious Disease"/>
            <person name="Wu L."/>
            <person name="Ma J."/>
        </authorList>
    </citation>
    <scope>NUCLEOTIDE SEQUENCE [LARGE SCALE GENOMIC DNA]</scope>
    <source>
        <strain evidence="2 3">JCM 15628</strain>
    </source>
</reference>
<feature type="domain" description="Methyltransferase type 11" evidence="1">
    <location>
        <begin position="38"/>
        <end position="129"/>
    </location>
</feature>
<dbReference type="CDD" id="cd02440">
    <property type="entry name" value="AdoMet_MTases"/>
    <property type="match status" value="1"/>
</dbReference>
<dbReference type="PANTHER" id="PTHR42912:SF95">
    <property type="entry name" value="METHYLTRANSFERASE TYPE 11 DOMAIN-CONTAINING PROTEIN"/>
    <property type="match status" value="1"/>
</dbReference>
<dbReference type="RefSeq" id="WP_344066226.1">
    <property type="nucleotide sequence ID" value="NZ_BAAAPU010000011.1"/>
</dbReference>
<accession>A0ABN2SS25</accession>
<comment type="caution">
    <text evidence="2">The sequence shown here is derived from an EMBL/GenBank/DDBJ whole genome shotgun (WGS) entry which is preliminary data.</text>
</comment>
<dbReference type="EMBL" id="BAAAPU010000011">
    <property type="protein sequence ID" value="GAA1991573.1"/>
    <property type="molecule type" value="Genomic_DNA"/>
</dbReference>
<dbReference type="GO" id="GO:0008168">
    <property type="term" value="F:methyltransferase activity"/>
    <property type="evidence" value="ECO:0007669"/>
    <property type="project" value="UniProtKB-KW"/>
</dbReference>
<gene>
    <name evidence="2" type="ORF">GCM10009817_37130</name>
</gene>